<dbReference type="GO" id="GO:0005829">
    <property type="term" value="C:cytosol"/>
    <property type="evidence" value="ECO:0007669"/>
    <property type="project" value="UniProtKB-SubCell"/>
</dbReference>
<dbReference type="PROSITE" id="PS51375">
    <property type="entry name" value="PPR"/>
    <property type="match status" value="10"/>
</dbReference>
<evidence type="ECO:0000256" key="4">
    <source>
        <dbReference type="ARBA" id="ARBA00022737"/>
    </source>
</evidence>
<dbReference type="AlphaFoldDB" id="A0A5P1EJP2"/>
<dbReference type="GO" id="GO:0006396">
    <property type="term" value="P:RNA processing"/>
    <property type="evidence" value="ECO:0007669"/>
    <property type="project" value="TreeGrafter"/>
</dbReference>
<dbReference type="InterPro" id="IPR051114">
    <property type="entry name" value="Mito_RNA_Proc_CCM1"/>
</dbReference>
<dbReference type="Gramene" id="ONK65397">
    <property type="protein sequence ID" value="ONK65397"/>
    <property type="gene ID" value="A4U43_C07F36680"/>
</dbReference>
<feature type="repeat" description="PPR" evidence="8">
    <location>
        <begin position="401"/>
        <end position="435"/>
    </location>
</feature>
<dbReference type="InterPro" id="IPR000649">
    <property type="entry name" value="IF-2B-related"/>
</dbReference>
<proteinExistence type="inferred from homology"/>
<comment type="similarity">
    <text evidence="2 9">Belongs to the eIF-2B alpha/beta/delta subunits family.</text>
</comment>
<evidence type="ECO:0000256" key="9">
    <source>
        <dbReference type="RuleBase" id="RU003814"/>
    </source>
</evidence>
<feature type="repeat" description="PPR" evidence="8">
    <location>
        <begin position="683"/>
        <end position="717"/>
    </location>
</feature>
<sequence length="858" mass="96360">MALAAVIRSSEATTMMELEIELKKASDALKSWDTTSISLSAGCDLFMRYVTRTSALEYEDFNAARLRLIERGEKFGEISLRARRTIAMLGQDFIFDGCTILVHGFSRVVLEVLKTAATNRKLFRVLCTEGRPDRTGLRFSNELAQFGVPVKLLIDSAVGYTMDEVDMVFVGADGVVESGGIINMMGTYQIAIVAHSLNKPVYVAAESYKFARLYPLDQKDLAPALRPIDLGVPIPSGVEVETSARDYTPPQYLTLLFTDLGVLTPSVVSDELIQLSDALSPSVVENLVVLEDESYEADIRNLFPKNKENQNHGDERDPHAVFNVLDMVLVETMERLKKLRESFRMVSRCSFHQGMMSVLHSGFRFASDGDGALIRMLCSSGKIKAALELHSNLLGGHMVPDLYTHNFLMNGLCKMGDLLTATFLLERMAGVGVFPNTVTYNTLIEGYCRWDHLDKALDLVSSMSQSGISPDIVTCNILVHALCTKGLQEEIHTGKLAEILEEHFEESNVITSTILMDGCCRQGDIIQALEVWNEMFGKGIRIDRIAFNVLINGFCLVLDMKVAYRYFSEMFKRGFLPDVVTFNTLISGFARKGSIHEACVIHNRMELDGLRPDAISYKLVIQALCKQGNITEAFSFLHKMLNDHLTPDRRTWNLILTSYARHGDISGAYSTRDMMVAMGVVPNVFTYNALIHANVKAGNIRQALLLKKEMLTNGIFPDAVTYNLLIEAAFNSEHNADPLIPKIWKFQPDIFTYTMWIGGLCQQRRIREAGMMFNKLLRSGLPIDHVPFQILIKSYCKRGKVIEALDLYEKMMRKQIVCHFSLYRSLFIALRKSRYYVDASEVPYESWPNMNAGISKAC</sequence>
<protein>
    <recommendedName>
        <fullName evidence="5">Translation initiation factor eIF2B subunit alpha</fullName>
    </recommendedName>
    <alternativeName>
        <fullName evidence="6">eIF2B GDP-GTP exchange factor subunit alpha</fullName>
    </alternativeName>
</protein>
<accession>A0A5P1EJP2</accession>
<feature type="repeat" description="PPR" evidence="8">
    <location>
        <begin position="648"/>
        <end position="682"/>
    </location>
</feature>
<organism evidence="10 11">
    <name type="scientific">Asparagus officinalis</name>
    <name type="common">Garden asparagus</name>
    <dbReference type="NCBI Taxonomy" id="4686"/>
    <lineage>
        <taxon>Eukaryota</taxon>
        <taxon>Viridiplantae</taxon>
        <taxon>Streptophyta</taxon>
        <taxon>Embryophyta</taxon>
        <taxon>Tracheophyta</taxon>
        <taxon>Spermatophyta</taxon>
        <taxon>Magnoliopsida</taxon>
        <taxon>Liliopsida</taxon>
        <taxon>Asparagales</taxon>
        <taxon>Asparagaceae</taxon>
        <taxon>Asparagoideae</taxon>
        <taxon>Asparagus</taxon>
    </lineage>
</organism>
<evidence type="ECO:0000256" key="8">
    <source>
        <dbReference type="PROSITE-ProRule" id="PRU00708"/>
    </source>
</evidence>
<dbReference type="Pfam" id="PF01008">
    <property type="entry name" value="IF-2B"/>
    <property type="match status" value="1"/>
</dbReference>
<dbReference type="GO" id="GO:0003729">
    <property type="term" value="F:mRNA binding"/>
    <property type="evidence" value="ECO:0007669"/>
    <property type="project" value="TreeGrafter"/>
</dbReference>
<evidence type="ECO:0000256" key="1">
    <source>
        <dbReference type="ARBA" id="ARBA00004514"/>
    </source>
</evidence>
<evidence type="ECO:0000256" key="3">
    <source>
        <dbReference type="ARBA" id="ARBA00022490"/>
    </source>
</evidence>
<dbReference type="Pfam" id="PF01535">
    <property type="entry name" value="PPR"/>
    <property type="match status" value="1"/>
</dbReference>
<evidence type="ECO:0000256" key="5">
    <source>
        <dbReference type="ARBA" id="ARBA00044208"/>
    </source>
</evidence>
<dbReference type="GO" id="GO:0005739">
    <property type="term" value="C:mitochondrion"/>
    <property type="evidence" value="ECO:0007669"/>
    <property type="project" value="TreeGrafter"/>
</dbReference>
<gene>
    <name evidence="10" type="ORF">A4U43_C07F36680</name>
</gene>
<dbReference type="PANTHER" id="PTHR47934:SF22">
    <property type="entry name" value="OS07G0300200 PROTEIN"/>
    <property type="match status" value="1"/>
</dbReference>
<evidence type="ECO:0000313" key="11">
    <source>
        <dbReference type="Proteomes" id="UP000243459"/>
    </source>
</evidence>
<dbReference type="OMA" id="VMSRMGV"/>
<feature type="repeat" description="PPR" evidence="8">
    <location>
        <begin position="749"/>
        <end position="783"/>
    </location>
</feature>
<evidence type="ECO:0000256" key="6">
    <source>
        <dbReference type="ARBA" id="ARBA00044236"/>
    </source>
</evidence>
<feature type="repeat" description="PPR" evidence="8">
    <location>
        <begin position="543"/>
        <end position="577"/>
    </location>
</feature>
<dbReference type="Gene3D" id="3.40.50.10470">
    <property type="entry name" value="Translation initiation factor eif-2b, domain 2"/>
    <property type="match status" value="1"/>
</dbReference>
<evidence type="ECO:0000256" key="7">
    <source>
        <dbReference type="ARBA" id="ARBA00046432"/>
    </source>
</evidence>
<dbReference type="Proteomes" id="UP000243459">
    <property type="component" value="Chromosome 7"/>
</dbReference>
<feature type="repeat" description="PPR" evidence="8">
    <location>
        <begin position="784"/>
        <end position="818"/>
    </location>
</feature>
<dbReference type="Gene3D" id="1.25.40.10">
    <property type="entry name" value="Tetratricopeptide repeat domain"/>
    <property type="match status" value="4"/>
</dbReference>
<dbReference type="SUPFAM" id="SSF100950">
    <property type="entry name" value="NagB/RpiA/CoA transferase-like"/>
    <property type="match status" value="1"/>
</dbReference>
<feature type="repeat" description="PPR" evidence="8">
    <location>
        <begin position="578"/>
        <end position="612"/>
    </location>
</feature>
<dbReference type="Gene3D" id="1.20.120.1070">
    <property type="entry name" value="Translation initiation factor eIF-2B, N-terminal domain"/>
    <property type="match status" value="1"/>
</dbReference>
<comment type="subunit">
    <text evidence="7">Component of the translation initiation factor 2B (eIF2B) complex which is a heterodecamer of two sets of five different subunits: alpha, beta, gamma, delta and epsilon. Subunits alpha, beta and delta comprise a regulatory subcomplex and subunits epsilon and gamma comprise a catalytic subcomplex. Within the complex, the hexameric regulatory complex resides at the center, with the two heterodimeric catalytic subcomplexes bound on opposite sides.</text>
</comment>
<keyword evidence="4" id="KW-0677">Repeat</keyword>
<name>A0A5P1EJP2_ASPOF</name>
<dbReference type="EMBL" id="CM007387">
    <property type="protein sequence ID" value="ONK65397.1"/>
    <property type="molecule type" value="Genomic_DNA"/>
</dbReference>
<dbReference type="GO" id="GO:0007005">
    <property type="term" value="P:mitochondrion organization"/>
    <property type="evidence" value="ECO:0007669"/>
    <property type="project" value="TreeGrafter"/>
</dbReference>
<dbReference type="InterPro" id="IPR042528">
    <property type="entry name" value="elF-2B_alpha_N"/>
</dbReference>
<feature type="repeat" description="PPR" evidence="8">
    <location>
        <begin position="613"/>
        <end position="647"/>
    </location>
</feature>
<keyword evidence="11" id="KW-1185">Reference proteome</keyword>
<comment type="subcellular location">
    <subcellularLocation>
        <location evidence="1">Cytoplasm</location>
        <location evidence="1">Cytosol</location>
    </subcellularLocation>
</comment>
<dbReference type="InterPro" id="IPR042529">
    <property type="entry name" value="IF_2B-like_C"/>
</dbReference>
<feature type="repeat" description="PPR" evidence="8">
    <location>
        <begin position="508"/>
        <end position="542"/>
    </location>
</feature>
<dbReference type="InterPro" id="IPR011990">
    <property type="entry name" value="TPR-like_helical_dom_sf"/>
</dbReference>
<evidence type="ECO:0000313" key="10">
    <source>
        <dbReference type="EMBL" id="ONK65397.1"/>
    </source>
</evidence>
<keyword evidence="3" id="KW-0963">Cytoplasm</keyword>
<feature type="repeat" description="PPR" evidence="8">
    <location>
        <begin position="436"/>
        <end position="470"/>
    </location>
</feature>
<dbReference type="FunFam" id="3.40.50.10470:FF:000007">
    <property type="entry name" value="Translation initiation factor eIF-2B subunit alpha"/>
    <property type="match status" value="1"/>
</dbReference>
<dbReference type="NCBIfam" id="TIGR00756">
    <property type="entry name" value="PPR"/>
    <property type="match status" value="10"/>
</dbReference>
<dbReference type="PANTHER" id="PTHR47934">
    <property type="entry name" value="PENTATRICOPEPTIDE REPEAT-CONTAINING PROTEIN PET309, MITOCHONDRIAL"/>
    <property type="match status" value="1"/>
</dbReference>
<dbReference type="InterPro" id="IPR037171">
    <property type="entry name" value="NagB/RpiA_transferase-like"/>
</dbReference>
<dbReference type="Pfam" id="PF13041">
    <property type="entry name" value="PPR_2"/>
    <property type="match status" value="6"/>
</dbReference>
<reference evidence="11" key="1">
    <citation type="journal article" date="2017" name="Nat. Commun.">
        <title>The asparagus genome sheds light on the origin and evolution of a young Y chromosome.</title>
        <authorList>
            <person name="Harkess A."/>
            <person name="Zhou J."/>
            <person name="Xu C."/>
            <person name="Bowers J.E."/>
            <person name="Van der Hulst R."/>
            <person name="Ayyampalayam S."/>
            <person name="Mercati F."/>
            <person name="Riccardi P."/>
            <person name="McKain M.R."/>
            <person name="Kakrana A."/>
            <person name="Tang H."/>
            <person name="Ray J."/>
            <person name="Groenendijk J."/>
            <person name="Arikit S."/>
            <person name="Mathioni S.M."/>
            <person name="Nakano M."/>
            <person name="Shan H."/>
            <person name="Telgmann-Rauber A."/>
            <person name="Kanno A."/>
            <person name="Yue Z."/>
            <person name="Chen H."/>
            <person name="Li W."/>
            <person name="Chen Y."/>
            <person name="Xu X."/>
            <person name="Zhang Y."/>
            <person name="Luo S."/>
            <person name="Chen H."/>
            <person name="Gao J."/>
            <person name="Mao Z."/>
            <person name="Pires J.C."/>
            <person name="Luo M."/>
            <person name="Kudrna D."/>
            <person name="Wing R.A."/>
            <person name="Meyers B.C."/>
            <person name="Yi K."/>
            <person name="Kong H."/>
            <person name="Lavrijsen P."/>
            <person name="Sunseri F."/>
            <person name="Falavigna A."/>
            <person name="Ye Y."/>
            <person name="Leebens-Mack J.H."/>
            <person name="Chen G."/>
        </authorList>
    </citation>
    <scope>NUCLEOTIDE SEQUENCE [LARGE SCALE GENOMIC DNA]</scope>
    <source>
        <strain evidence="11">cv. DH0086</strain>
    </source>
</reference>
<evidence type="ECO:0000256" key="2">
    <source>
        <dbReference type="ARBA" id="ARBA00007251"/>
    </source>
</evidence>
<dbReference type="InterPro" id="IPR002885">
    <property type="entry name" value="PPR_rpt"/>
</dbReference>